<evidence type="ECO:0000259" key="3">
    <source>
        <dbReference type="PROSITE" id="PS51841"/>
    </source>
</evidence>
<feature type="chain" id="PRO_5031382690" evidence="2">
    <location>
        <begin position="33"/>
        <end position="912"/>
    </location>
</feature>
<dbReference type="SUPFAM" id="SSF56219">
    <property type="entry name" value="DNase I-like"/>
    <property type="match status" value="1"/>
</dbReference>
<dbReference type="InterPro" id="IPR036691">
    <property type="entry name" value="Endo/exonu/phosph_ase_sf"/>
</dbReference>
<sequence>MTQRTFRLSRPAVALAALTLLAPAVVAGPAHAAPTGDGLVINEVYTNGGSANAVFTHKFVELYNPTDTPISLDGWSLQYRSATGTAAPNGVVALSGTVPAKGHFLIQGGSNGTTGAALPTPDLIAGGAFNPAGARGTVVLSDQAGALTALPVGSVTTGQAEGVADLLGYGTSNTFENAAAGAPSSNSDPKSLTRTDGVDTDDNAADFTVTAQVTPTSSTGEAPVDPIPDPEPDPEPAPALTIAQIQGDGAATPYAGRQVTTTGVVTAVYSTGGYDGYYIQTAGTGGSAEDATPGASDGLFVYSPDTVGSVALGDHVQVTGEAAEHYGLTQVRVGAAGVTPVAEPAAVAPTAVDFPLSEADREALEGMLLAPAGEWTVTDNYDLNQYGSLGIVPGTEPLPNPTSVAAPGAEAQAVAADNASRLIVLDDGASTNFMRSPGNQNPLPYLDADRPVRVGAGLDFTTGVILDYRFDAWSFQPLGHLTDATAAAVQPVAVEDTRPEEASPEAVGGNVSVGSFNVLNYFTALGQDFPGCRAYTDRFGEPVTTNGCLPRGAYTPEAFARQQEKIAAAIDGLDASVVALEEIENSAKFDLDRDHALAHLVDALNAQAGEQKWAYVASPADRPALAEEDVIRNAFVYQPAEVTPVGESVILRDEVNFDNAREPLAQHFRAADGTEAGVAGTDFVAVTNHFKSKGGSGAAGDNADSGDGQGAYNGDRTRQAQALVAFAEQVADDAGTDRVLLLGDFNAYEKEDPIRVLEEAGYVSQGALTGEYSYTFDGAVGSLDGVYASPAASAVVTGQDIWMINANESVALEYSRHDYVAEDLYAPDQWRSSDHNPLLVGLRLDGAVVEPEPQPGAGHPGKGKGLDKGAGHPGKGKGKGHDKGEGHPGKGKGLDKGEGHPGHGRVPEAARP</sequence>
<feature type="compositionally biased region" description="Polar residues" evidence="1">
    <location>
        <begin position="209"/>
        <end position="220"/>
    </location>
</feature>
<evidence type="ECO:0000313" key="5">
    <source>
        <dbReference type="Proteomes" id="UP000567246"/>
    </source>
</evidence>
<dbReference type="PANTHER" id="PTHR42834:SF1">
    <property type="entry name" value="ENDONUCLEASE_EXONUCLEASE_PHOSPHATASE FAMILY PROTEIN (AFU_ORTHOLOGUE AFUA_3G09210)"/>
    <property type="match status" value="1"/>
</dbReference>
<dbReference type="InterPro" id="IPR005135">
    <property type="entry name" value="Endo/exonuclease/phosphatase"/>
</dbReference>
<dbReference type="Proteomes" id="UP000567246">
    <property type="component" value="Unassembled WGS sequence"/>
</dbReference>
<dbReference type="Pfam" id="PF00932">
    <property type="entry name" value="LTD"/>
    <property type="match status" value="1"/>
</dbReference>
<dbReference type="InterPro" id="IPR047971">
    <property type="entry name" value="ExeM-like"/>
</dbReference>
<accession>A0A7W9JJR9</accession>
<dbReference type="PANTHER" id="PTHR42834">
    <property type="entry name" value="ENDONUCLEASE/EXONUCLEASE/PHOSPHATASE FAMILY PROTEIN (AFU_ORTHOLOGUE AFUA_3G09210)"/>
    <property type="match status" value="1"/>
</dbReference>
<dbReference type="AlphaFoldDB" id="A0A7W9JJR9"/>
<feature type="region of interest" description="Disordered" evidence="1">
    <location>
        <begin position="694"/>
        <end position="714"/>
    </location>
</feature>
<dbReference type="CDD" id="cd04486">
    <property type="entry name" value="YhcR_OBF_like"/>
    <property type="match status" value="1"/>
</dbReference>
<feature type="compositionally biased region" description="Basic and acidic residues" evidence="1">
    <location>
        <begin position="879"/>
        <end position="912"/>
    </location>
</feature>
<organism evidence="4 5">
    <name type="scientific">Micrococcus endophyticus</name>
    <dbReference type="NCBI Taxonomy" id="455343"/>
    <lineage>
        <taxon>Bacteria</taxon>
        <taxon>Bacillati</taxon>
        <taxon>Actinomycetota</taxon>
        <taxon>Actinomycetes</taxon>
        <taxon>Micrococcales</taxon>
        <taxon>Micrococcaceae</taxon>
        <taxon>Micrococcus</taxon>
    </lineage>
</organism>
<comment type="caution">
    <text evidence="4">The sequence shown here is derived from an EMBL/GenBank/DDBJ whole genome shotgun (WGS) entry which is preliminary data.</text>
</comment>
<dbReference type="RefSeq" id="WP_184172354.1">
    <property type="nucleotide sequence ID" value="NZ_BAABAG010000013.1"/>
</dbReference>
<dbReference type="EMBL" id="JACHMW010000001">
    <property type="protein sequence ID" value="MBB5849008.1"/>
    <property type="molecule type" value="Genomic_DNA"/>
</dbReference>
<proteinExistence type="predicted"/>
<feature type="region of interest" description="Disordered" evidence="1">
    <location>
        <begin position="849"/>
        <end position="912"/>
    </location>
</feature>
<dbReference type="CDD" id="cd10283">
    <property type="entry name" value="MnuA_DNase1-like"/>
    <property type="match status" value="1"/>
</dbReference>
<dbReference type="PROSITE" id="PS51841">
    <property type="entry name" value="LTD"/>
    <property type="match status" value="1"/>
</dbReference>
<protein>
    <submittedName>
        <fullName evidence="4">Putative extracellular nuclease</fullName>
    </submittedName>
</protein>
<feature type="domain" description="LTD" evidence="3">
    <location>
        <begin position="26"/>
        <end position="171"/>
    </location>
</feature>
<dbReference type="NCBIfam" id="NF033681">
    <property type="entry name" value="ExeM_NucH_DNase"/>
    <property type="match status" value="1"/>
</dbReference>
<feature type="signal peptide" evidence="2">
    <location>
        <begin position="1"/>
        <end position="32"/>
    </location>
</feature>
<keyword evidence="2" id="KW-0732">Signal</keyword>
<keyword evidence="5" id="KW-1185">Reference proteome</keyword>
<dbReference type="GO" id="GO:0003824">
    <property type="term" value="F:catalytic activity"/>
    <property type="evidence" value="ECO:0007669"/>
    <property type="project" value="InterPro"/>
</dbReference>
<dbReference type="SUPFAM" id="SSF74853">
    <property type="entry name" value="Lamin A/C globular tail domain"/>
    <property type="match status" value="1"/>
</dbReference>
<dbReference type="Gene3D" id="3.60.10.10">
    <property type="entry name" value="Endonuclease/exonuclease/phosphatase"/>
    <property type="match status" value="1"/>
</dbReference>
<gene>
    <name evidence="4" type="ORF">HDA33_001572</name>
</gene>
<dbReference type="InterPro" id="IPR036415">
    <property type="entry name" value="Lamin_tail_dom_sf"/>
</dbReference>
<dbReference type="InterPro" id="IPR001322">
    <property type="entry name" value="Lamin_tail_dom"/>
</dbReference>
<evidence type="ECO:0000256" key="2">
    <source>
        <dbReference type="SAM" id="SignalP"/>
    </source>
</evidence>
<feature type="region of interest" description="Disordered" evidence="1">
    <location>
        <begin position="178"/>
        <end position="238"/>
    </location>
</feature>
<evidence type="ECO:0000313" key="4">
    <source>
        <dbReference type="EMBL" id="MBB5849008.1"/>
    </source>
</evidence>
<dbReference type="Pfam" id="PF03372">
    <property type="entry name" value="Exo_endo_phos"/>
    <property type="match status" value="1"/>
</dbReference>
<evidence type="ECO:0000256" key="1">
    <source>
        <dbReference type="SAM" id="MobiDB-lite"/>
    </source>
</evidence>
<name>A0A7W9JJR9_9MICC</name>
<reference evidence="4 5" key="1">
    <citation type="submission" date="2020-08" db="EMBL/GenBank/DDBJ databases">
        <title>Sequencing the genomes of 1000 actinobacteria strains.</title>
        <authorList>
            <person name="Klenk H.-P."/>
        </authorList>
    </citation>
    <scope>NUCLEOTIDE SEQUENCE [LARGE SCALE GENOMIC DNA]</scope>
    <source>
        <strain evidence="4 5">DSM 17945</strain>
    </source>
</reference>